<name>A0A9Q9D7U1_ENSAD</name>
<evidence type="ECO:0000313" key="2">
    <source>
        <dbReference type="EMBL" id="USJ21668.1"/>
    </source>
</evidence>
<dbReference type="PANTHER" id="PTHR48079">
    <property type="entry name" value="PROTEIN YEEZ"/>
    <property type="match status" value="1"/>
</dbReference>
<protein>
    <submittedName>
        <fullName evidence="2">NAD-dependent epimerase/dehydratase family protein</fullName>
    </submittedName>
</protein>
<reference evidence="2" key="1">
    <citation type="submission" date="2022-06" db="EMBL/GenBank/DDBJ databases">
        <title>Physiological and biochemical characterization and genomic elucidation of a strain of the genus Ensifer adhaerens M8 that combines arsenic oxidation and chromium reduction.</title>
        <authorList>
            <person name="Li X."/>
            <person name="Yu c."/>
        </authorList>
    </citation>
    <scope>NUCLEOTIDE SEQUENCE</scope>
    <source>
        <strain evidence="2">M8</strain>
    </source>
</reference>
<organism evidence="2 3">
    <name type="scientific">Ensifer adhaerens</name>
    <name type="common">Sinorhizobium morelense</name>
    <dbReference type="NCBI Taxonomy" id="106592"/>
    <lineage>
        <taxon>Bacteria</taxon>
        <taxon>Pseudomonadati</taxon>
        <taxon>Pseudomonadota</taxon>
        <taxon>Alphaproteobacteria</taxon>
        <taxon>Hyphomicrobiales</taxon>
        <taxon>Rhizobiaceae</taxon>
        <taxon>Sinorhizobium/Ensifer group</taxon>
        <taxon>Ensifer</taxon>
    </lineage>
</organism>
<dbReference type="Pfam" id="PF01073">
    <property type="entry name" value="3Beta_HSD"/>
    <property type="match status" value="1"/>
</dbReference>
<dbReference type="Proteomes" id="UP001055460">
    <property type="component" value="Chromosome"/>
</dbReference>
<dbReference type="PANTHER" id="PTHR48079:SF6">
    <property type="entry name" value="NAD(P)-BINDING DOMAIN-CONTAINING PROTEIN-RELATED"/>
    <property type="match status" value="1"/>
</dbReference>
<sequence length="356" mass="37094">MNQACDATSAVATGERAPFRRIFITGGSGYVGRNLIRHFVTTGVSVVALARSQKAADRVRQLGATAFMGDLLSPDIAAGMAGCDALVHAAADTDHGPGTPQQRRVNEDGTRIVMEAARAAGIRKAIHISTESVLADGHPLVQVDETAPFPRRPAGSYSRSKAAAERVALAASSPAFPVVALRPRFVWGRDDTTALPALVEAARSGKLAWIAGGTYLTSTTHIANLCQAVALALANGRGGEVYFITDGDAVPFRTFVSQLLETQGIVPPEKSVPRAVVRAVAWGGDVLAALSRGRISVPLTSQAYATSAVEISLDIGKAKRALGYVPVISREQGLDELRTVSTGSPPVAAPCPACLP</sequence>
<dbReference type="RefSeq" id="WP_090294145.1">
    <property type="nucleotide sequence ID" value="NZ_CAXURO020000001.1"/>
</dbReference>
<dbReference type="GO" id="GO:0016616">
    <property type="term" value="F:oxidoreductase activity, acting on the CH-OH group of donors, NAD or NADP as acceptor"/>
    <property type="evidence" value="ECO:0007669"/>
    <property type="project" value="InterPro"/>
</dbReference>
<dbReference type="OrthoDB" id="367683at2"/>
<evidence type="ECO:0000313" key="3">
    <source>
        <dbReference type="Proteomes" id="UP001055460"/>
    </source>
</evidence>
<dbReference type="GO" id="GO:0005737">
    <property type="term" value="C:cytoplasm"/>
    <property type="evidence" value="ECO:0007669"/>
    <property type="project" value="TreeGrafter"/>
</dbReference>
<proteinExistence type="predicted"/>
<dbReference type="Gene3D" id="3.40.50.720">
    <property type="entry name" value="NAD(P)-binding Rossmann-like Domain"/>
    <property type="match status" value="1"/>
</dbReference>
<dbReference type="EMBL" id="CP098807">
    <property type="protein sequence ID" value="USJ21668.1"/>
    <property type="molecule type" value="Genomic_DNA"/>
</dbReference>
<evidence type="ECO:0000259" key="1">
    <source>
        <dbReference type="Pfam" id="PF01073"/>
    </source>
</evidence>
<feature type="domain" description="3-beta hydroxysteroid dehydrogenase/isomerase" evidence="1">
    <location>
        <begin position="24"/>
        <end position="269"/>
    </location>
</feature>
<dbReference type="InterPro" id="IPR036291">
    <property type="entry name" value="NAD(P)-bd_dom_sf"/>
</dbReference>
<dbReference type="GO" id="GO:0004029">
    <property type="term" value="F:aldehyde dehydrogenase (NAD+) activity"/>
    <property type="evidence" value="ECO:0007669"/>
    <property type="project" value="TreeGrafter"/>
</dbReference>
<gene>
    <name evidence="2" type="ORF">NE863_10040</name>
</gene>
<dbReference type="GO" id="GO:0006694">
    <property type="term" value="P:steroid biosynthetic process"/>
    <property type="evidence" value="ECO:0007669"/>
    <property type="project" value="InterPro"/>
</dbReference>
<dbReference type="InterPro" id="IPR051783">
    <property type="entry name" value="NAD(P)-dependent_oxidoreduct"/>
</dbReference>
<dbReference type="SUPFAM" id="SSF51735">
    <property type="entry name" value="NAD(P)-binding Rossmann-fold domains"/>
    <property type="match status" value="1"/>
</dbReference>
<dbReference type="InterPro" id="IPR002225">
    <property type="entry name" value="3Beta_OHSteriod_DH/Estase"/>
</dbReference>
<accession>A0A9Q9D7U1</accession>
<dbReference type="AlphaFoldDB" id="A0A9Q9D7U1"/>